<dbReference type="GO" id="GO:0120147">
    <property type="term" value="F:formylglycine-generating oxidase activity"/>
    <property type="evidence" value="ECO:0007669"/>
    <property type="project" value="TreeGrafter"/>
</dbReference>
<dbReference type="InterPro" id="IPR005532">
    <property type="entry name" value="SUMF_dom"/>
</dbReference>
<dbReference type="EMBL" id="FQYO01000001">
    <property type="protein sequence ID" value="SHI29185.1"/>
    <property type="molecule type" value="Genomic_DNA"/>
</dbReference>
<keyword evidence="3" id="KW-1185">Reference proteome</keyword>
<dbReference type="Gene3D" id="3.90.1580.10">
    <property type="entry name" value="paralog of FGE (formylglycine-generating enzyme)"/>
    <property type="match status" value="1"/>
</dbReference>
<dbReference type="InterPro" id="IPR051043">
    <property type="entry name" value="Sulfatase_Mod_Factor_Kinase"/>
</dbReference>
<dbReference type="SUPFAM" id="SSF56436">
    <property type="entry name" value="C-type lectin-like"/>
    <property type="match status" value="1"/>
</dbReference>
<dbReference type="OrthoDB" id="9768004at2"/>
<dbReference type="InterPro" id="IPR042095">
    <property type="entry name" value="SUMF_sf"/>
</dbReference>
<evidence type="ECO:0000313" key="3">
    <source>
        <dbReference type="Proteomes" id="UP000184292"/>
    </source>
</evidence>
<reference evidence="2 3" key="1">
    <citation type="submission" date="2016-11" db="EMBL/GenBank/DDBJ databases">
        <authorList>
            <person name="Jaros S."/>
            <person name="Januszkiewicz K."/>
            <person name="Wedrychowicz H."/>
        </authorList>
    </citation>
    <scope>NUCLEOTIDE SEQUENCE [LARGE SCALE GENOMIC DNA]</scope>
    <source>
        <strain evidence="2 3">DSM 100565</strain>
    </source>
</reference>
<proteinExistence type="predicted"/>
<dbReference type="RefSeq" id="WP_073325528.1">
    <property type="nucleotide sequence ID" value="NZ_FQYO01000001.1"/>
</dbReference>
<organism evidence="2 3">
    <name type="scientific">Wenxinia saemankumensis</name>
    <dbReference type="NCBI Taxonomy" id="1447782"/>
    <lineage>
        <taxon>Bacteria</taxon>
        <taxon>Pseudomonadati</taxon>
        <taxon>Pseudomonadota</taxon>
        <taxon>Alphaproteobacteria</taxon>
        <taxon>Rhodobacterales</taxon>
        <taxon>Roseobacteraceae</taxon>
        <taxon>Wenxinia</taxon>
    </lineage>
</organism>
<dbReference type="STRING" id="1447782.SAMN05444417_0059"/>
<accession>A0A1M5ZY25</accession>
<dbReference type="InterPro" id="IPR016187">
    <property type="entry name" value="CTDL_fold"/>
</dbReference>
<name>A0A1M5ZY25_9RHOB</name>
<dbReference type="PANTHER" id="PTHR23150">
    <property type="entry name" value="SULFATASE MODIFYING FACTOR 1, 2"/>
    <property type="match status" value="1"/>
</dbReference>
<protein>
    <submittedName>
        <fullName evidence="2">Formylglycine-generating enzyme, required for sulfatase activity, contains SUMF1/FGE domain</fullName>
    </submittedName>
</protein>
<sequence length="324" mass="34460">MTRADAPSCCGSRVGAPALQGAPAAAARAALGIADPTPPARIAFDAGRSHVGTDAPVIGPDGEGPRRSVELSPFAIDAVPVTNARFAAFVAETGFVTVAERYRWAPVFRDLIPARRRPAPSNSSTPWWVACEGAAWFAPEGPGSDLAGRADHPAVNVAWEDARAFAAWAGGRLPSEAEWEHAARGGAPDPRFPWGDREPDDTAFLPANIWQGRFPDLNTLADGWAGPSPVGRYPPNPAGLFDMAGNVWEWTADPFRVRSRNAVAQARNAQSRNRREKVMKGGSSLCHASYCYRYRIAARFGTPAESGASNTGVRVLYAKSSGQA</sequence>
<dbReference type="Proteomes" id="UP000184292">
    <property type="component" value="Unassembled WGS sequence"/>
</dbReference>
<dbReference type="Pfam" id="PF03781">
    <property type="entry name" value="FGE-sulfatase"/>
    <property type="match status" value="1"/>
</dbReference>
<evidence type="ECO:0000313" key="2">
    <source>
        <dbReference type="EMBL" id="SHI29185.1"/>
    </source>
</evidence>
<dbReference type="PANTHER" id="PTHR23150:SF19">
    <property type="entry name" value="FORMYLGLYCINE-GENERATING ENZYME"/>
    <property type="match status" value="1"/>
</dbReference>
<dbReference type="AlphaFoldDB" id="A0A1M5ZY25"/>
<gene>
    <name evidence="2" type="ORF">SAMN05444417_0059</name>
</gene>
<feature type="domain" description="Sulfatase-modifying factor enzyme-like" evidence="1">
    <location>
        <begin position="40"/>
        <end position="315"/>
    </location>
</feature>
<evidence type="ECO:0000259" key="1">
    <source>
        <dbReference type="Pfam" id="PF03781"/>
    </source>
</evidence>